<dbReference type="InterPro" id="IPR000917">
    <property type="entry name" value="Sulfatase_N"/>
</dbReference>
<dbReference type="InterPro" id="IPR017850">
    <property type="entry name" value="Alkaline_phosphatase_core_sf"/>
</dbReference>
<dbReference type="HOGENOM" id="CLU_018534_1_0_6"/>
<dbReference type="AlphaFoldDB" id="A0A0A0SF90"/>
<organism evidence="11 12">
    <name type="scientific">Vibrio tubiashii ATCC 19109</name>
    <dbReference type="NCBI Taxonomy" id="1051646"/>
    <lineage>
        <taxon>Bacteria</taxon>
        <taxon>Pseudomonadati</taxon>
        <taxon>Pseudomonadota</taxon>
        <taxon>Gammaproteobacteria</taxon>
        <taxon>Vibrionales</taxon>
        <taxon>Vibrionaceae</taxon>
        <taxon>Vibrio</taxon>
        <taxon>Vibrio oreintalis group</taxon>
    </lineage>
</organism>
<evidence type="ECO:0000256" key="3">
    <source>
        <dbReference type="ARBA" id="ARBA00022519"/>
    </source>
</evidence>
<feature type="transmembrane region" description="Helical" evidence="8">
    <location>
        <begin position="46"/>
        <end position="68"/>
    </location>
</feature>
<accession>A0A0A0SF90</accession>
<keyword evidence="3" id="KW-0997">Cell inner membrane</keyword>
<feature type="transmembrane region" description="Helical" evidence="8">
    <location>
        <begin position="148"/>
        <end position="169"/>
    </location>
</feature>
<dbReference type="PANTHER" id="PTHR30443:SF0">
    <property type="entry name" value="PHOSPHOETHANOLAMINE TRANSFERASE EPTA"/>
    <property type="match status" value="1"/>
</dbReference>
<dbReference type="RefSeq" id="WP_038197949.1">
    <property type="nucleotide sequence ID" value="NZ_AFWI01000183.1"/>
</dbReference>
<name>A0A0A0SF90_9VIBR</name>
<evidence type="ECO:0000256" key="7">
    <source>
        <dbReference type="ARBA" id="ARBA00023136"/>
    </source>
</evidence>
<evidence type="ECO:0000259" key="10">
    <source>
        <dbReference type="Pfam" id="PF08019"/>
    </source>
</evidence>
<reference evidence="11 12" key="1">
    <citation type="submission" date="2014-08" db="EMBL/GenBank/DDBJ databases">
        <title>First Complete Genome Sequence of the Shellfish Pathogen Vibrio tubiashii.</title>
        <authorList>
            <person name="Richards G.P."/>
            <person name="Needleman D.S."/>
            <person name="Watson M.A."/>
            <person name="Bono J.L."/>
        </authorList>
    </citation>
    <scope>NUCLEOTIDE SEQUENCE [LARGE SCALE GENOMIC DNA]</scope>
    <source>
        <strain evidence="11 12">ATCC 19109</strain>
    </source>
</reference>
<dbReference type="GO" id="GO:0016787">
    <property type="term" value="F:hydrolase activity"/>
    <property type="evidence" value="ECO:0007669"/>
    <property type="project" value="UniProtKB-KW"/>
</dbReference>
<evidence type="ECO:0000256" key="4">
    <source>
        <dbReference type="ARBA" id="ARBA00022679"/>
    </source>
</evidence>
<dbReference type="Gene3D" id="3.40.720.10">
    <property type="entry name" value="Alkaline Phosphatase, subunit A"/>
    <property type="match status" value="1"/>
</dbReference>
<evidence type="ECO:0000256" key="8">
    <source>
        <dbReference type="SAM" id="Phobius"/>
    </source>
</evidence>
<dbReference type="EMBL" id="CP009354">
    <property type="protein sequence ID" value="AIW15205.1"/>
    <property type="molecule type" value="Genomic_DNA"/>
</dbReference>
<evidence type="ECO:0000259" key="9">
    <source>
        <dbReference type="Pfam" id="PF00884"/>
    </source>
</evidence>
<feature type="domain" description="Phosphoethanolamine transferase N-terminal" evidence="10">
    <location>
        <begin position="53"/>
        <end position="201"/>
    </location>
</feature>
<dbReference type="InterPro" id="IPR040423">
    <property type="entry name" value="PEA_transferase"/>
</dbReference>
<sequence length="543" mass="61086">MKIRMSSVTYTLVIALFFTLFQNIALWERVNSIFATMPEASWGLKLTLPIVVLAIMNVLFTLLTWPLIHRLIVSVIILISAAATYAMHQYGIVLSYGMIVSVIETDTHEATSYLSMSAFIWYFALAILPLLLLSRVKVEFRHLGKELLLKFASLMVSVLVVACIASVYFKDYASLLRNNSELGSALNPTNYITATARVVNKRWYEANLPYVQIGTDAVNRNQDNPRKNLVVLVIGETARAENSSFNGYEKQTNAFLAKQEGVINYPNVTSCGTCTAVSVPCMFSNMTKSSYNASKARRQDSVVDILDHAGVDVLWKNNNSGCKGACDRITYIDGHEQVKVQEKYCQWGTCFDGILLEGLDEHINSLDTDGVIVLHLLGSHGPTYYKRYPEEFKKFTPTCDTADIQNCSREELMNTYDNSLLYTDYLLSQLIDKLKSHDDKFNTAMLYVSDHGESLGENGVYLHGMPASIAPKHQTHVPMITWMSDKFVTKHQLDEQCMQKVSNEKLSHDNFFHSVLGLMDIETSEYNAELDIFATCLTQGETQ</sequence>
<dbReference type="NCBIfam" id="NF028537">
    <property type="entry name" value="P_eth_NH2_trans"/>
    <property type="match status" value="1"/>
</dbReference>
<dbReference type="CDD" id="cd16017">
    <property type="entry name" value="LptA"/>
    <property type="match status" value="1"/>
</dbReference>
<feature type="transmembrane region" description="Helical" evidence="8">
    <location>
        <begin position="7"/>
        <end position="26"/>
    </location>
</feature>
<evidence type="ECO:0000256" key="6">
    <source>
        <dbReference type="ARBA" id="ARBA00022989"/>
    </source>
</evidence>
<dbReference type="PATRIC" id="fig|1051646.9.peg.2695"/>
<keyword evidence="5 8" id="KW-0812">Transmembrane</keyword>
<dbReference type="STRING" id="1051646.IX91_13720"/>
<keyword evidence="6 8" id="KW-1133">Transmembrane helix</keyword>
<dbReference type="Proteomes" id="UP000030071">
    <property type="component" value="Chromosome 1"/>
</dbReference>
<feature type="transmembrane region" description="Helical" evidence="8">
    <location>
        <begin position="119"/>
        <end position="136"/>
    </location>
</feature>
<proteinExistence type="predicted"/>
<dbReference type="GO" id="GO:0005886">
    <property type="term" value="C:plasma membrane"/>
    <property type="evidence" value="ECO:0007669"/>
    <property type="project" value="UniProtKB-SubCell"/>
</dbReference>
<dbReference type="NCBIfam" id="NF008619">
    <property type="entry name" value="PRK11598.1"/>
    <property type="match status" value="1"/>
</dbReference>
<keyword evidence="2" id="KW-1003">Cell membrane</keyword>
<dbReference type="InterPro" id="IPR058130">
    <property type="entry name" value="PEA_transf_C"/>
</dbReference>
<comment type="subcellular location">
    <subcellularLocation>
        <location evidence="1">Cell inner membrane</location>
        <topology evidence="1">Multi-pass membrane protein</topology>
    </subcellularLocation>
</comment>
<evidence type="ECO:0000256" key="5">
    <source>
        <dbReference type="ARBA" id="ARBA00022692"/>
    </source>
</evidence>
<evidence type="ECO:0000313" key="12">
    <source>
        <dbReference type="Proteomes" id="UP000030071"/>
    </source>
</evidence>
<feature type="domain" description="Sulfatase N-terminal" evidence="9">
    <location>
        <begin position="229"/>
        <end position="521"/>
    </location>
</feature>
<dbReference type="KEGG" id="vtu:IX91_13720"/>
<dbReference type="PANTHER" id="PTHR30443">
    <property type="entry name" value="INNER MEMBRANE PROTEIN"/>
    <property type="match status" value="1"/>
</dbReference>
<protein>
    <submittedName>
        <fullName evidence="11">Hydrolase</fullName>
    </submittedName>
</protein>
<keyword evidence="11" id="KW-0378">Hydrolase</keyword>
<dbReference type="GO" id="GO:0016776">
    <property type="term" value="F:phosphotransferase activity, phosphate group as acceptor"/>
    <property type="evidence" value="ECO:0007669"/>
    <property type="project" value="TreeGrafter"/>
</dbReference>
<feature type="transmembrane region" description="Helical" evidence="8">
    <location>
        <begin position="75"/>
        <end position="99"/>
    </location>
</feature>
<evidence type="ECO:0000256" key="1">
    <source>
        <dbReference type="ARBA" id="ARBA00004429"/>
    </source>
</evidence>
<keyword evidence="4" id="KW-0808">Transferase</keyword>
<dbReference type="GeneID" id="23445781"/>
<dbReference type="InterPro" id="IPR012549">
    <property type="entry name" value="EptA-like_N"/>
</dbReference>
<dbReference type="GO" id="GO:0009244">
    <property type="term" value="P:lipopolysaccharide core region biosynthetic process"/>
    <property type="evidence" value="ECO:0007669"/>
    <property type="project" value="TreeGrafter"/>
</dbReference>
<keyword evidence="7 8" id="KW-0472">Membrane</keyword>
<evidence type="ECO:0000313" key="11">
    <source>
        <dbReference type="EMBL" id="AIW15205.1"/>
    </source>
</evidence>
<evidence type="ECO:0000256" key="2">
    <source>
        <dbReference type="ARBA" id="ARBA00022475"/>
    </source>
</evidence>
<dbReference type="SUPFAM" id="SSF53649">
    <property type="entry name" value="Alkaline phosphatase-like"/>
    <property type="match status" value="1"/>
</dbReference>
<dbReference type="eggNOG" id="COG2194">
    <property type="taxonomic scope" value="Bacteria"/>
</dbReference>
<gene>
    <name evidence="11" type="ORF">IX91_13720</name>
</gene>
<dbReference type="Pfam" id="PF08019">
    <property type="entry name" value="EptA_B_N"/>
    <property type="match status" value="1"/>
</dbReference>
<dbReference type="Pfam" id="PF00884">
    <property type="entry name" value="Sulfatase"/>
    <property type="match status" value="1"/>
</dbReference>